<evidence type="ECO:0000313" key="2">
    <source>
        <dbReference type="Proteomes" id="UP000694552"/>
    </source>
</evidence>
<reference evidence="1" key="1">
    <citation type="submission" date="2025-08" db="UniProtKB">
        <authorList>
            <consortium name="Ensembl"/>
        </authorList>
    </citation>
    <scope>IDENTIFICATION</scope>
</reference>
<name>A0A8C8BDD9_9STRI</name>
<reference evidence="1" key="2">
    <citation type="submission" date="2025-09" db="UniProtKB">
        <authorList>
            <consortium name="Ensembl"/>
        </authorList>
    </citation>
    <scope>IDENTIFICATION</scope>
</reference>
<evidence type="ECO:0000313" key="1">
    <source>
        <dbReference type="Ensembl" id="ENSOSUP00000017284.1"/>
    </source>
</evidence>
<protein>
    <submittedName>
        <fullName evidence="1">Uncharacterized protein</fullName>
    </submittedName>
</protein>
<dbReference type="Proteomes" id="UP000694552">
    <property type="component" value="Unplaced"/>
</dbReference>
<sequence length="76" mass="8709">IKRCTQSLLFLTNLSHECDKIATSFLFLLTVSRGSIHRAQEAFNKRSEHSTTDVAEKQQSSLSFFLIHQTHFLGKK</sequence>
<keyword evidence="2" id="KW-1185">Reference proteome</keyword>
<dbReference type="AlphaFoldDB" id="A0A8C8BDD9"/>
<accession>A0A8C8BDD9</accession>
<proteinExistence type="predicted"/>
<organism evidence="1 2">
    <name type="scientific">Otus sunia</name>
    <name type="common">Oriental scops-owl</name>
    <dbReference type="NCBI Taxonomy" id="257818"/>
    <lineage>
        <taxon>Eukaryota</taxon>
        <taxon>Metazoa</taxon>
        <taxon>Chordata</taxon>
        <taxon>Craniata</taxon>
        <taxon>Vertebrata</taxon>
        <taxon>Euteleostomi</taxon>
        <taxon>Archelosauria</taxon>
        <taxon>Archosauria</taxon>
        <taxon>Dinosauria</taxon>
        <taxon>Saurischia</taxon>
        <taxon>Theropoda</taxon>
        <taxon>Coelurosauria</taxon>
        <taxon>Aves</taxon>
        <taxon>Neognathae</taxon>
        <taxon>Neoaves</taxon>
        <taxon>Telluraves</taxon>
        <taxon>Strigiformes</taxon>
        <taxon>Strigidae</taxon>
        <taxon>Otus</taxon>
    </lineage>
</organism>
<dbReference type="Ensembl" id="ENSOSUT00000017871.1">
    <property type="protein sequence ID" value="ENSOSUP00000017284.1"/>
    <property type="gene ID" value="ENSOSUG00000012272.1"/>
</dbReference>